<accession>A0A0P0N2L7</accession>
<gene>
    <name evidence="1" type="ORF">Pyrde_0325</name>
</gene>
<evidence type="ECO:0000313" key="2">
    <source>
        <dbReference type="Proteomes" id="UP000058613"/>
    </source>
</evidence>
<proteinExistence type="predicted"/>
<dbReference type="Proteomes" id="UP000058613">
    <property type="component" value="Chromosome"/>
</dbReference>
<dbReference type="EMBL" id="CP013011">
    <property type="protein sequence ID" value="ALL00375.1"/>
    <property type="molecule type" value="Genomic_DNA"/>
</dbReference>
<sequence>MSTIAPATPAILPCSSCSDETMVEQIMYRIGLGIYTTLNYYAVSRYGKTYARLVVENPKQAYELLETIAGAYKARILWHTLQKKLQASA</sequence>
<organism evidence="1 2">
    <name type="scientific">Pyrodictium delaneyi</name>
    <dbReference type="NCBI Taxonomy" id="1273541"/>
    <lineage>
        <taxon>Archaea</taxon>
        <taxon>Thermoproteota</taxon>
        <taxon>Thermoprotei</taxon>
        <taxon>Desulfurococcales</taxon>
        <taxon>Pyrodictiaceae</taxon>
        <taxon>Pyrodictium</taxon>
    </lineage>
</organism>
<dbReference type="RefSeq" id="WP_143522204.1">
    <property type="nucleotide sequence ID" value="NZ_CP013011.1"/>
</dbReference>
<dbReference type="GeneID" id="26098645"/>
<protein>
    <submittedName>
        <fullName evidence="1">Uncharacterized protein</fullName>
    </submittedName>
</protein>
<reference evidence="1 2" key="1">
    <citation type="submission" date="2015-10" db="EMBL/GenBank/DDBJ databases">
        <title>Complete genome sequence of hyperthermophilic archaeon Pyrodictium delaneyi Su06.</title>
        <authorList>
            <person name="Jung J.-H."/>
            <person name="Lin J."/>
            <person name="Holden J.F."/>
            <person name="Park C.-S."/>
        </authorList>
    </citation>
    <scope>NUCLEOTIDE SEQUENCE [LARGE SCALE GENOMIC DNA]</scope>
    <source>
        <strain evidence="1 2">Su06</strain>
    </source>
</reference>
<name>A0A0P0N2L7_9CREN</name>
<evidence type="ECO:0000313" key="1">
    <source>
        <dbReference type="EMBL" id="ALL00375.1"/>
    </source>
</evidence>
<dbReference type="KEGG" id="pdl:Pyrde_0325"/>
<dbReference type="AlphaFoldDB" id="A0A0P0N2L7"/>
<dbReference type="STRING" id="1273541.Pyrde_0325"/>